<evidence type="ECO:0000256" key="2">
    <source>
        <dbReference type="ARBA" id="ARBA00022705"/>
    </source>
</evidence>
<name>A0A5N5SVD8_9CRUS</name>
<evidence type="ECO:0000259" key="3">
    <source>
        <dbReference type="Pfam" id="PF04042"/>
    </source>
</evidence>
<dbReference type="GO" id="GO:0043625">
    <property type="term" value="C:delta DNA polymerase complex"/>
    <property type="evidence" value="ECO:0007669"/>
    <property type="project" value="TreeGrafter"/>
</dbReference>
<dbReference type="Pfam" id="PF04042">
    <property type="entry name" value="DNA_pol_E_B"/>
    <property type="match status" value="1"/>
</dbReference>
<dbReference type="PANTHER" id="PTHR10416">
    <property type="entry name" value="DNA POLYMERASE DELTA SUBUNIT 2"/>
    <property type="match status" value="1"/>
</dbReference>
<dbReference type="AlphaFoldDB" id="A0A5N5SVD8"/>
<dbReference type="GO" id="GO:0006271">
    <property type="term" value="P:DNA strand elongation involved in DNA replication"/>
    <property type="evidence" value="ECO:0007669"/>
    <property type="project" value="TreeGrafter"/>
</dbReference>
<organism evidence="5 6">
    <name type="scientific">Armadillidium nasatum</name>
    <dbReference type="NCBI Taxonomy" id="96803"/>
    <lineage>
        <taxon>Eukaryota</taxon>
        <taxon>Metazoa</taxon>
        <taxon>Ecdysozoa</taxon>
        <taxon>Arthropoda</taxon>
        <taxon>Crustacea</taxon>
        <taxon>Multicrustacea</taxon>
        <taxon>Malacostraca</taxon>
        <taxon>Eumalacostraca</taxon>
        <taxon>Peracarida</taxon>
        <taxon>Isopoda</taxon>
        <taxon>Oniscidea</taxon>
        <taxon>Crinocheta</taxon>
        <taxon>Armadillidiidae</taxon>
        <taxon>Armadillidium</taxon>
    </lineage>
</organism>
<accession>A0A5N5SVD8</accession>
<sequence length="414" mass="46530">MILKKPSENNLYDSLLSSPSENDTSQQLERSVTESYVNHSEKYLLGNSKNSSRQYYEMYSARLGIMRSAVEEKIKLRWGDVKINRLHELQEEEPCFIIGTLVKRQDLKPSILKELSEENELVPQPVLEKFTSDKDEIILEDELQRIQLKGKINVHELVTGIVCGVKGYEESGGKFFVEEVCFAGVPSSIQPSSLPNEDKFVLFISGLELQNESVFLSLQLLIDYLTGHLGSPSEQSEICNIVRIVIAGNSICGTGKDVPLHEKVRLAKLFDNILAQLSNFCPVDLMPGEFDPSNHVIPQQPLHSCLFPKASKFSFMQSVTNPYEFQLEEKIFIGTSGQNVKDIALFSAINDPIQILENICQWGHLAPSAPETLHNGKKRLLLSIPKFCSTGTCVRVNLKTLEIIPMKFTIIESI</sequence>
<reference evidence="5 6" key="1">
    <citation type="journal article" date="2019" name="PLoS Biol.">
        <title>Sex chromosomes control vertical transmission of feminizing Wolbachia symbionts in an isopod.</title>
        <authorList>
            <person name="Becking T."/>
            <person name="Chebbi M.A."/>
            <person name="Giraud I."/>
            <person name="Moumen B."/>
            <person name="Laverre T."/>
            <person name="Caubet Y."/>
            <person name="Peccoud J."/>
            <person name="Gilbert C."/>
            <person name="Cordaux R."/>
        </authorList>
    </citation>
    <scope>NUCLEOTIDE SEQUENCE [LARGE SCALE GENOMIC DNA]</scope>
    <source>
        <strain evidence="5">ANa2</strain>
        <tissue evidence="5">Whole body excluding digestive tract and cuticle</tissue>
    </source>
</reference>
<dbReference type="GO" id="GO:0003677">
    <property type="term" value="F:DNA binding"/>
    <property type="evidence" value="ECO:0007669"/>
    <property type="project" value="InterPro"/>
</dbReference>
<evidence type="ECO:0000259" key="4">
    <source>
        <dbReference type="Pfam" id="PF18018"/>
    </source>
</evidence>
<feature type="domain" description="DNA polymerase delta subunit OB-fold" evidence="4">
    <location>
        <begin position="54"/>
        <end position="180"/>
    </location>
</feature>
<dbReference type="InterPro" id="IPR007185">
    <property type="entry name" value="DNA_pol_a/d/e_bsu"/>
</dbReference>
<dbReference type="InterPro" id="IPR024826">
    <property type="entry name" value="DNA_pol_delta/II_ssu"/>
</dbReference>
<protein>
    <submittedName>
        <fullName evidence="5">DNA polymerase delta subunit 2</fullName>
    </submittedName>
</protein>
<feature type="domain" description="DNA polymerase alpha/delta/epsilon subunit B" evidence="3">
    <location>
        <begin position="201"/>
        <end position="373"/>
    </location>
</feature>
<comment type="similarity">
    <text evidence="1">Belongs to the DNA polymerase delta/II small subunit family.</text>
</comment>
<evidence type="ECO:0000256" key="1">
    <source>
        <dbReference type="ARBA" id="ARBA00006035"/>
    </source>
</evidence>
<keyword evidence="2" id="KW-0235">DNA replication</keyword>
<dbReference type="Pfam" id="PF18018">
    <property type="entry name" value="DNA_pol_D_N"/>
    <property type="match status" value="1"/>
</dbReference>
<dbReference type="EMBL" id="SEYY01021171">
    <property type="protein sequence ID" value="KAB7496640.1"/>
    <property type="molecule type" value="Genomic_DNA"/>
</dbReference>
<keyword evidence="6" id="KW-1185">Reference proteome</keyword>
<dbReference type="OrthoDB" id="3763at2759"/>
<dbReference type="PANTHER" id="PTHR10416:SF0">
    <property type="entry name" value="DNA POLYMERASE DELTA SUBUNIT 2"/>
    <property type="match status" value="1"/>
</dbReference>
<dbReference type="InterPro" id="IPR040663">
    <property type="entry name" value="DNA_pol_D_N"/>
</dbReference>
<proteinExistence type="inferred from homology"/>
<gene>
    <name evidence="5" type="primary">pold2</name>
    <name evidence="5" type="ORF">Anas_10452</name>
</gene>
<comment type="caution">
    <text evidence="5">The sequence shown here is derived from an EMBL/GenBank/DDBJ whole genome shotgun (WGS) entry which is preliminary data.</text>
</comment>
<dbReference type="Proteomes" id="UP000326759">
    <property type="component" value="Unassembled WGS sequence"/>
</dbReference>
<dbReference type="Gene3D" id="2.40.50.430">
    <property type="match status" value="1"/>
</dbReference>
<dbReference type="Gene3D" id="3.60.21.50">
    <property type="match status" value="1"/>
</dbReference>
<evidence type="ECO:0000313" key="6">
    <source>
        <dbReference type="Proteomes" id="UP000326759"/>
    </source>
</evidence>
<evidence type="ECO:0000313" key="5">
    <source>
        <dbReference type="EMBL" id="KAB7496640.1"/>
    </source>
</evidence>